<dbReference type="InterPro" id="IPR036780">
    <property type="entry name" value="PG1857-like_sf"/>
</dbReference>
<dbReference type="SUPFAM" id="SSF160448">
    <property type="entry name" value="PG1857-like"/>
    <property type="match status" value="1"/>
</dbReference>
<feature type="domain" description="DUF2023" evidence="1">
    <location>
        <begin position="40"/>
        <end position="138"/>
    </location>
</feature>
<sequence length="154" mass="18128">MRINFYTPLSILNKTNGYKQNFNAKEVSNAAKLTEYSDLRVFHHHIYEYKKGIRNLILTTEKAKYRDSIEKRLNNENIDYVIHDINNGKINVYFGEKKCVDVVKTFSPKLNELTAEQDFILGIMLGYDRVKQCERYLKIKNNVIRLKSNSQLDS</sequence>
<reference evidence="2" key="2">
    <citation type="journal article" date="2021" name="PeerJ">
        <title>Extensive microbial diversity within the chicken gut microbiome revealed by metagenomics and culture.</title>
        <authorList>
            <person name="Gilroy R."/>
            <person name="Ravi A."/>
            <person name="Getino M."/>
            <person name="Pursley I."/>
            <person name="Horton D.L."/>
            <person name="Alikhan N.F."/>
            <person name="Baker D."/>
            <person name="Gharbi K."/>
            <person name="Hall N."/>
            <person name="Watson M."/>
            <person name="Adriaenssens E.M."/>
            <person name="Foster-Nyarko E."/>
            <person name="Jarju S."/>
            <person name="Secka A."/>
            <person name="Antonio M."/>
            <person name="Oren A."/>
            <person name="Chaudhuri R.R."/>
            <person name="La Ragione R."/>
            <person name="Hildebrand F."/>
            <person name="Pallen M.J."/>
        </authorList>
    </citation>
    <scope>NUCLEOTIDE SEQUENCE</scope>
    <source>
        <strain evidence="2">CHK152-2994</strain>
    </source>
</reference>
<dbReference type="InterPro" id="IPR018594">
    <property type="entry name" value="DUF2023"/>
</dbReference>
<protein>
    <submittedName>
        <fullName evidence="2">DUF2023 family protein</fullName>
    </submittedName>
</protein>
<dbReference type="AlphaFoldDB" id="A0A9D1FWL6"/>
<organism evidence="2 3">
    <name type="scientific">Candidatus Scatenecus faecavium</name>
    <dbReference type="NCBI Taxonomy" id="2840915"/>
    <lineage>
        <taxon>Bacteria</taxon>
        <taxon>Candidatus Scatenecus</taxon>
    </lineage>
</organism>
<evidence type="ECO:0000313" key="3">
    <source>
        <dbReference type="Proteomes" id="UP000824139"/>
    </source>
</evidence>
<reference evidence="2" key="1">
    <citation type="submission" date="2020-10" db="EMBL/GenBank/DDBJ databases">
        <authorList>
            <person name="Gilroy R."/>
        </authorList>
    </citation>
    <scope>NUCLEOTIDE SEQUENCE</scope>
    <source>
        <strain evidence="2">CHK152-2994</strain>
    </source>
</reference>
<dbReference type="EMBL" id="DVJO01000167">
    <property type="protein sequence ID" value="HIS83459.1"/>
    <property type="molecule type" value="Genomic_DNA"/>
</dbReference>
<dbReference type="Proteomes" id="UP000824139">
    <property type="component" value="Unassembled WGS sequence"/>
</dbReference>
<comment type="caution">
    <text evidence="2">The sequence shown here is derived from an EMBL/GenBank/DDBJ whole genome shotgun (WGS) entry which is preliminary data.</text>
</comment>
<name>A0A9D1FWL6_9BACT</name>
<evidence type="ECO:0000313" key="2">
    <source>
        <dbReference type="EMBL" id="HIS83459.1"/>
    </source>
</evidence>
<evidence type="ECO:0000259" key="1">
    <source>
        <dbReference type="Pfam" id="PF09633"/>
    </source>
</evidence>
<proteinExistence type="predicted"/>
<gene>
    <name evidence="2" type="ORF">IAD41_07635</name>
</gene>
<dbReference type="Pfam" id="PF09633">
    <property type="entry name" value="DUF2023"/>
    <property type="match status" value="1"/>
</dbReference>
<dbReference type="Gene3D" id="3.30.2190.10">
    <property type="entry name" value="PG1857-like"/>
    <property type="match status" value="1"/>
</dbReference>
<accession>A0A9D1FWL6</accession>